<accession>A0A556PNA4</accession>
<dbReference type="RefSeq" id="WP_144088413.1">
    <property type="nucleotide sequence ID" value="NZ_VMHE01000007.1"/>
</dbReference>
<sequence>MKRKSSDHIFTLDISHKGHQDLSKLYDKNGLLKQPVQGEVLAVSSLYPIVTHLSDNNYDLLIMQRIIGTSNADTWGYVENLLTWNGTHFVSALQQ</sequence>
<name>A0A556PNA4_9BACI</name>
<dbReference type="Proteomes" id="UP000316425">
    <property type="component" value="Unassembled WGS sequence"/>
</dbReference>
<comment type="caution">
    <text evidence="1">The sequence shown here is derived from an EMBL/GenBank/DDBJ whole genome shotgun (WGS) entry which is preliminary data.</text>
</comment>
<reference evidence="1 2" key="1">
    <citation type="submission" date="2019-07" db="EMBL/GenBank/DDBJ databases">
        <title>Allobacillus sp. nov. SKP isolated from shrimp paste of Euphausiacea.</title>
        <authorList>
            <person name="Kanchanasin P."/>
            <person name="Tanasupawat S."/>
            <person name="Shi W."/>
            <person name="Wu L."/>
            <person name="Ma J."/>
        </authorList>
    </citation>
    <scope>NUCLEOTIDE SEQUENCE [LARGE SCALE GENOMIC DNA]</scope>
    <source>
        <strain evidence="1 2">SKP4-8</strain>
    </source>
</reference>
<keyword evidence="2" id="KW-1185">Reference proteome</keyword>
<organism evidence="1 2">
    <name type="scientific">Allobacillus salarius</name>
    <dbReference type="NCBI Taxonomy" id="1955272"/>
    <lineage>
        <taxon>Bacteria</taxon>
        <taxon>Bacillati</taxon>
        <taxon>Bacillota</taxon>
        <taxon>Bacilli</taxon>
        <taxon>Bacillales</taxon>
        <taxon>Bacillaceae</taxon>
        <taxon>Allobacillus</taxon>
    </lineage>
</organism>
<dbReference type="EMBL" id="VMHE01000007">
    <property type="protein sequence ID" value="TSJ65848.1"/>
    <property type="molecule type" value="Genomic_DNA"/>
</dbReference>
<proteinExistence type="predicted"/>
<gene>
    <name evidence="1" type="ORF">FPQ13_05945</name>
</gene>
<evidence type="ECO:0000313" key="1">
    <source>
        <dbReference type="EMBL" id="TSJ65848.1"/>
    </source>
</evidence>
<dbReference type="AlphaFoldDB" id="A0A556PNA4"/>
<dbReference type="OrthoDB" id="1653343at2"/>
<protein>
    <submittedName>
        <fullName evidence="1">Uncharacterized protein</fullName>
    </submittedName>
</protein>
<evidence type="ECO:0000313" key="2">
    <source>
        <dbReference type="Proteomes" id="UP000316425"/>
    </source>
</evidence>